<name>A0A3P9MQ27_ORYLA</name>
<evidence type="ECO:0000256" key="1">
    <source>
        <dbReference type="SAM" id="Phobius"/>
    </source>
</evidence>
<reference evidence="2" key="3">
    <citation type="submission" date="2025-08" db="UniProtKB">
        <authorList>
            <consortium name="Ensembl"/>
        </authorList>
    </citation>
    <scope>IDENTIFICATION</scope>
    <source>
        <strain evidence="2">HNI</strain>
    </source>
</reference>
<reference key="1">
    <citation type="journal article" date="2007" name="Nature">
        <title>The medaka draft genome and insights into vertebrate genome evolution.</title>
        <authorList>
            <person name="Kasahara M."/>
            <person name="Naruse K."/>
            <person name="Sasaki S."/>
            <person name="Nakatani Y."/>
            <person name="Qu W."/>
            <person name="Ahsan B."/>
            <person name="Yamada T."/>
            <person name="Nagayasu Y."/>
            <person name="Doi K."/>
            <person name="Kasai Y."/>
            <person name="Jindo T."/>
            <person name="Kobayashi D."/>
            <person name="Shimada A."/>
            <person name="Toyoda A."/>
            <person name="Kuroki Y."/>
            <person name="Fujiyama A."/>
            <person name="Sasaki T."/>
            <person name="Shimizu A."/>
            <person name="Asakawa S."/>
            <person name="Shimizu N."/>
            <person name="Hashimoto S."/>
            <person name="Yang J."/>
            <person name="Lee Y."/>
            <person name="Matsushima K."/>
            <person name="Sugano S."/>
            <person name="Sakaizumi M."/>
            <person name="Narita T."/>
            <person name="Ohishi K."/>
            <person name="Haga S."/>
            <person name="Ohta F."/>
            <person name="Nomoto H."/>
            <person name="Nogata K."/>
            <person name="Morishita T."/>
            <person name="Endo T."/>
            <person name="Shin-I T."/>
            <person name="Takeda H."/>
            <person name="Morishita S."/>
            <person name="Kohara Y."/>
        </authorList>
    </citation>
    <scope>NUCLEOTIDE SEQUENCE [LARGE SCALE GENOMIC DNA]</scope>
    <source>
        <strain>Hd-rR</strain>
    </source>
</reference>
<keyword evidence="1" id="KW-0812">Transmembrane</keyword>
<dbReference type="AlphaFoldDB" id="A0A3P9MQ27"/>
<organism evidence="2 3">
    <name type="scientific">Oryzias latipes</name>
    <name type="common">Japanese rice fish</name>
    <name type="synonym">Japanese killifish</name>
    <dbReference type="NCBI Taxonomy" id="8090"/>
    <lineage>
        <taxon>Eukaryota</taxon>
        <taxon>Metazoa</taxon>
        <taxon>Chordata</taxon>
        <taxon>Craniata</taxon>
        <taxon>Vertebrata</taxon>
        <taxon>Euteleostomi</taxon>
        <taxon>Actinopterygii</taxon>
        <taxon>Neopterygii</taxon>
        <taxon>Teleostei</taxon>
        <taxon>Neoteleostei</taxon>
        <taxon>Acanthomorphata</taxon>
        <taxon>Ovalentaria</taxon>
        <taxon>Atherinomorphae</taxon>
        <taxon>Beloniformes</taxon>
        <taxon>Adrianichthyidae</taxon>
        <taxon>Oryziinae</taxon>
        <taxon>Oryzias</taxon>
    </lineage>
</organism>
<dbReference type="Proteomes" id="UP000265180">
    <property type="component" value="Chromosome 4"/>
</dbReference>
<keyword evidence="1" id="KW-0472">Membrane</keyword>
<evidence type="ECO:0000313" key="3">
    <source>
        <dbReference type="Proteomes" id="UP000265180"/>
    </source>
</evidence>
<keyword evidence="1" id="KW-1133">Transmembrane helix</keyword>
<accession>A0A3P9MQ27</accession>
<feature type="transmembrane region" description="Helical" evidence="1">
    <location>
        <begin position="24"/>
        <end position="46"/>
    </location>
</feature>
<dbReference type="Ensembl" id="ENSORLT00020030296.1">
    <property type="protein sequence ID" value="ENSORLP00020035040.1"/>
    <property type="gene ID" value="ENSORLG00020021824.1"/>
</dbReference>
<reference evidence="2 3" key="2">
    <citation type="submission" date="2017-04" db="EMBL/GenBank/DDBJ databases">
        <title>CpG methylation of centromeres and impact of large insertions on vertebrate speciation.</title>
        <authorList>
            <person name="Ichikawa K."/>
            <person name="Yoshimura J."/>
            <person name="Morishita S."/>
        </authorList>
    </citation>
    <scope>NUCLEOTIDE SEQUENCE</scope>
    <source>
        <strain evidence="2 3">HNI</strain>
    </source>
</reference>
<proteinExistence type="predicted"/>
<reference evidence="2" key="4">
    <citation type="submission" date="2025-09" db="UniProtKB">
        <authorList>
            <consortium name="Ensembl"/>
        </authorList>
    </citation>
    <scope>IDENTIFICATION</scope>
    <source>
        <strain evidence="2">HNI</strain>
    </source>
</reference>
<evidence type="ECO:0000313" key="2">
    <source>
        <dbReference type="Ensembl" id="ENSORLP00020035040.1"/>
    </source>
</evidence>
<sequence>MCMCVCTASDIVCSVCVSQVTVQFILVCVCSLCNLCVLVHVFLFVASLNACSHKLLLQVPAYAGAAARRSAGTEFFQLEPETSGTCFTEHACKKNCIKHTTRGT</sequence>
<protein>
    <submittedName>
        <fullName evidence="2">Uncharacterized protein</fullName>
    </submittedName>
</protein>